<gene>
    <name evidence="3" type="ORF">MM415A00105_0048</name>
    <name evidence="1" type="ORF">TM448A00170_0030</name>
    <name evidence="2" type="ORF">TM448B00479_0012</name>
</gene>
<evidence type="ECO:0000313" key="3">
    <source>
        <dbReference type="EMBL" id="QJI04656.1"/>
    </source>
</evidence>
<dbReference type="EMBL" id="MT143983">
    <property type="protein sequence ID" value="QJA44939.1"/>
    <property type="molecule type" value="Genomic_DNA"/>
</dbReference>
<reference evidence="1" key="1">
    <citation type="submission" date="2020-03" db="EMBL/GenBank/DDBJ databases">
        <title>The deep terrestrial virosphere.</title>
        <authorList>
            <person name="Holmfeldt K."/>
            <person name="Nilsson E."/>
            <person name="Simone D."/>
            <person name="Lopez-Fernandez M."/>
            <person name="Wu X."/>
            <person name="de Brujin I."/>
            <person name="Lundin D."/>
            <person name="Andersson A."/>
            <person name="Bertilsson S."/>
            <person name="Dopson M."/>
        </authorList>
    </citation>
    <scope>NUCLEOTIDE SEQUENCE</scope>
    <source>
        <strain evidence="3">MM415A00105</strain>
        <strain evidence="1">TM448A00170</strain>
        <strain evidence="2">TM448B00479</strain>
    </source>
</reference>
<accession>A0A6H1ZBV3</accession>
<name>A0A6H1ZBV3_9ZZZZ</name>
<evidence type="ECO:0000313" key="2">
    <source>
        <dbReference type="EMBL" id="QJH95603.1"/>
    </source>
</evidence>
<organism evidence="1">
    <name type="scientific">viral metagenome</name>
    <dbReference type="NCBI Taxonomy" id="1070528"/>
    <lineage>
        <taxon>unclassified sequences</taxon>
        <taxon>metagenomes</taxon>
        <taxon>organismal metagenomes</taxon>
    </lineage>
</organism>
<evidence type="ECO:0000313" key="1">
    <source>
        <dbReference type="EMBL" id="QJA44939.1"/>
    </source>
</evidence>
<dbReference type="EMBL" id="MT145188">
    <property type="protein sequence ID" value="QJI04656.1"/>
    <property type="molecule type" value="Genomic_DNA"/>
</dbReference>
<protein>
    <submittedName>
        <fullName evidence="1">Uncharacterized protein</fullName>
    </submittedName>
</protein>
<proteinExistence type="predicted"/>
<dbReference type="EMBL" id="MT144624">
    <property type="protein sequence ID" value="QJH95603.1"/>
    <property type="molecule type" value="Genomic_DNA"/>
</dbReference>
<dbReference type="AlphaFoldDB" id="A0A6H1ZBV3"/>
<sequence>MISERLLRKWRKEVLSLSQSIFREKEHSINMGTETMKSICNRMLQMTQELLDQHLLNKK</sequence>